<dbReference type="SUPFAM" id="SSF102220">
    <property type="entry name" value="DNA polymerase III psi subunit"/>
    <property type="match status" value="1"/>
</dbReference>
<dbReference type="RefSeq" id="WP_007638995.1">
    <property type="nucleotide sequence ID" value="NC_020514.1"/>
</dbReference>
<evidence type="ECO:0008006" key="3">
    <source>
        <dbReference type="Google" id="ProtNLM"/>
    </source>
</evidence>
<dbReference type="Gene3D" id="3.40.50.10220">
    <property type="entry name" value="DNA polymerase III, psi subunit"/>
    <property type="match status" value="1"/>
</dbReference>
<accession>K6YZN3</accession>
<dbReference type="AlphaFoldDB" id="K6YZN3"/>
<dbReference type="GO" id="GO:0006260">
    <property type="term" value="P:DNA replication"/>
    <property type="evidence" value="ECO:0007669"/>
    <property type="project" value="InterPro"/>
</dbReference>
<dbReference type="InterPro" id="IPR036654">
    <property type="entry name" value="DNA_pol_III_psi_sf"/>
</dbReference>
<dbReference type="Proteomes" id="UP000011864">
    <property type="component" value="Chromosome"/>
</dbReference>
<sequence>MEITSNLVLSDYQRAILNEMGIASWQLVSEEATQVKFVNKPLENVTISSDVISKTDALVKLKQLKQQTQKLESTDSILMTFSTGDTQLQIFTDILIALGLEAKLQEHISIEQLNHYSGYPLSWTQGEKVSMNSKQLITPALAELHHPETKKQLWQQLQSALSLQNPIK</sequence>
<dbReference type="STRING" id="1129794.C427_3596"/>
<name>K6YZN3_9ALTE</name>
<dbReference type="Pfam" id="PF03603">
    <property type="entry name" value="DNA_III_psi"/>
    <property type="match status" value="1"/>
</dbReference>
<dbReference type="KEGG" id="gps:C427_3596"/>
<proteinExistence type="predicted"/>
<organism evidence="1 2">
    <name type="scientific">Paraglaciecola psychrophila 170</name>
    <dbReference type="NCBI Taxonomy" id="1129794"/>
    <lineage>
        <taxon>Bacteria</taxon>
        <taxon>Pseudomonadati</taxon>
        <taxon>Pseudomonadota</taxon>
        <taxon>Gammaproteobacteria</taxon>
        <taxon>Alteromonadales</taxon>
        <taxon>Alteromonadaceae</taxon>
        <taxon>Paraglaciecola</taxon>
    </lineage>
</organism>
<dbReference type="InterPro" id="IPR004615">
    <property type="entry name" value="DNA_pol_III_psi"/>
</dbReference>
<dbReference type="GO" id="GO:0008408">
    <property type="term" value="F:3'-5' exonuclease activity"/>
    <property type="evidence" value="ECO:0007669"/>
    <property type="project" value="InterPro"/>
</dbReference>
<dbReference type="OrthoDB" id="6387703at2"/>
<evidence type="ECO:0000313" key="2">
    <source>
        <dbReference type="Proteomes" id="UP000011864"/>
    </source>
</evidence>
<dbReference type="PATRIC" id="fig|1129794.4.peg.3577"/>
<evidence type="ECO:0000313" key="1">
    <source>
        <dbReference type="EMBL" id="AGH45704.1"/>
    </source>
</evidence>
<reference evidence="1 2" key="1">
    <citation type="journal article" date="2013" name="Genome Announc.">
        <title>Complete Genome Sequence of Glaciecola psychrophila Strain 170T.</title>
        <authorList>
            <person name="Yin J."/>
            <person name="Chen J."/>
            <person name="Liu G."/>
            <person name="Yu Y."/>
            <person name="Song L."/>
            <person name="Wang X."/>
            <person name="Qu X."/>
        </authorList>
    </citation>
    <scope>NUCLEOTIDE SEQUENCE [LARGE SCALE GENOMIC DNA]</scope>
    <source>
        <strain evidence="1 2">170</strain>
    </source>
</reference>
<dbReference type="HOGENOM" id="CLU_1584918_0_0_6"/>
<dbReference type="EMBL" id="CP003837">
    <property type="protein sequence ID" value="AGH45704.1"/>
    <property type="molecule type" value="Genomic_DNA"/>
</dbReference>
<dbReference type="GO" id="GO:0003887">
    <property type="term" value="F:DNA-directed DNA polymerase activity"/>
    <property type="evidence" value="ECO:0007669"/>
    <property type="project" value="InterPro"/>
</dbReference>
<gene>
    <name evidence="1" type="ORF">C427_3596</name>
</gene>
<keyword evidence="2" id="KW-1185">Reference proteome</keyword>
<protein>
    <recommendedName>
        <fullName evidence="3">DNA polymerase III subunit psi</fullName>
    </recommendedName>
</protein>
<dbReference type="eggNOG" id="COG3050">
    <property type="taxonomic scope" value="Bacteria"/>
</dbReference>